<dbReference type="Gene3D" id="2.60.120.200">
    <property type="match status" value="1"/>
</dbReference>
<evidence type="ECO:0000259" key="12">
    <source>
        <dbReference type="PROSITE" id="PS50025"/>
    </source>
</evidence>
<dbReference type="AlphaFoldDB" id="T1EF43"/>
<dbReference type="CTD" id="20195195"/>
<gene>
    <name evidence="15" type="primary">20195195</name>
    <name evidence="14" type="ORF">HELRODRAFT_110688</name>
</gene>
<keyword evidence="16" id="KW-1185">Reference proteome</keyword>
<evidence type="ECO:0000256" key="5">
    <source>
        <dbReference type="ARBA" id="ARBA00022837"/>
    </source>
</evidence>
<evidence type="ECO:0000259" key="13">
    <source>
        <dbReference type="PROSITE" id="PS50026"/>
    </source>
</evidence>
<dbReference type="RefSeq" id="XP_009014576.1">
    <property type="nucleotide sequence ID" value="XM_009016328.1"/>
</dbReference>
<dbReference type="Pfam" id="PF02210">
    <property type="entry name" value="Laminin_G_2"/>
    <property type="match status" value="1"/>
</dbReference>
<dbReference type="GO" id="GO:0007156">
    <property type="term" value="P:homophilic cell adhesion via plasma membrane adhesion molecules"/>
    <property type="evidence" value="ECO:0007669"/>
    <property type="project" value="InterPro"/>
</dbReference>
<keyword evidence="5" id="KW-0106">Calcium</keyword>
<keyword evidence="9" id="KW-0245">EGF-like domain</keyword>
<feature type="disulfide bond" evidence="9">
    <location>
        <begin position="231"/>
        <end position="240"/>
    </location>
</feature>
<feature type="transmembrane region" description="Helical" evidence="11">
    <location>
        <begin position="260"/>
        <end position="284"/>
    </location>
</feature>
<dbReference type="PANTHER" id="PTHR24027">
    <property type="entry name" value="CADHERIN-23"/>
    <property type="match status" value="1"/>
</dbReference>
<dbReference type="InterPro" id="IPR039808">
    <property type="entry name" value="Cadherin"/>
</dbReference>
<evidence type="ECO:0000256" key="6">
    <source>
        <dbReference type="ARBA" id="ARBA00022989"/>
    </source>
</evidence>
<keyword evidence="3" id="KW-0732">Signal</keyword>
<keyword evidence="2 11" id="KW-0812">Transmembrane</keyword>
<reference evidence="14 16" key="2">
    <citation type="journal article" date="2013" name="Nature">
        <title>Insights into bilaterian evolution from three spiralian genomes.</title>
        <authorList>
            <person name="Simakov O."/>
            <person name="Marletaz F."/>
            <person name="Cho S.J."/>
            <person name="Edsinger-Gonzales E."/>
            <person name="Havlak P."/>
            <person name="Hellsten U."/>
            <person name="Kuo D.H."/>
            <person name="Larsson T."/>
            <person name="Lv J."/>
            <person name="Arendt D."/>
            <person name="Savage R."/>
            <person name="Osoegawa K."/>
            <person name="de Jong P."/>
            <person name="Grimwood J."/>
            <person name="Chapman J.A."/>
            <person name="Shapiro H."/>
            <person name="Aerts A."/>
            <person name="Otillar R.P."/>
            <person name="Terry A.Y."/>
            <person name="Boore J.L."/>
            <person name="Grigoriev I.V."/>
            <person name="Lindberg D.R."/>
            <person name="Seaver E.C."/>
            <person name="Weisblat D.A."/>
            <person name="Putnam N.H."/>
            <person name="Rokhsar D.S."/>
        </authorList>
    </citation>
    <scope>NUCLEOTIDE SEQUENCE</scope>
</reference>
<accession>T1EF43</accession>
<dbReference type="Gene3D" id="2.10.25.10">
    <property type="entry name" value="Laminin"/>
    <property type="match status" value="1"/>
</dbReference>
<reference evidence="16" key="1">
    <citation type="submission" date="2012-12" db="EMBL/GenBank/DDBJ databases">
        <authorList>
            <person name="Hellsten U."/>
            <person name="Grimwood J."/>
            <person name="Chapman J.A."/>
            <person name="Shapiro H."/>
            <person name="Aerts A."/>
            <person name="Otillar R.P."/>
            <person name="Terry A.Y."/>
            <person name="Boore J.L."/>
            <person name="Simakov O."/>
            <person name="Marletaz F."/>
            <person name="Cho S.-J."/>
            <person name="Edsinger-Gonzales E."/>
            <person name="Havlak P."/>
            <person name="Kuo D.-H."/>
            <person name="Larsson T."/>
            <person name="Lv J."/>
            <person name="Arendt D."/>
            <person name="Savage R."/>
            <person name="Osoegawa K."/>
            <person name="de Jong P."/>
            <person name="Lindberg D.R."/>
            <person name="Seaver E.C."/>
            <person name="Weisblat D.A."/>
            <person name="Putnam N.H."/>
            <person name="Grigoriev I.V."/>
            <person name="Rokhsar D.S."/>
        </authorList>
    </citation>
    <scope>NUCLEOTIDE SEQUENCE</scope>
</reference>
<dbReference type="HOGENOM" id="CLU_627434_0_0_1"/>
<evidence type="ECO:0008006" key="17">
    <source>
        <dbReference type="Google" id="ProtNLM"/>
    </source>
</evidence>
<dbReference type="KEGG" id="hro:HELRODRAFT_110688"/>
<evidence type="ECO:0000256" key="11">
    <source>
        <dbReference type="SAM" id="Phobius"/>
    </source>
</evidence>
<dbReference type="OrthoDB" id="6079678at2759"/>
<evidence type="ECO:0000256" key="7">
    <source>
        <dbReference type="ARBA" id="ARBA00023136"/>
    </source>
</evidence>
<evidence type="ECO:0000256" key="2">
    <source>
        <dbReference type="ARBA" id="ARBA00022692"/>
    </source>
</evidence>
<name>T1EF43_HELRO</name>
<dbReference type="InterPro" id="IPR027397">
    <property type="entry name" value="Catenin-bd_sf"/>
</dbReference>
<dbReference type="GeneID" id="20195195"/>
<dbReference type="SUPFAM" id="SSF49899">
    <property type="entry name" value="Concanavalin A-like lectins/glucanases"/>
    <property type="match status" value="1"/>
</dbReference>
<feature type="domain" description="Laminin G" evidence="12">
    <location>
        <begin position="1"/>
        <end position="159"/>
    </location>
</feature>
<dbReference type="Pfam" id="PF00008">
    <property type="entry name" value="EGF"/>
    <property type="match status" value="1"/>
</dbReference>
<dbReference type="SUPFAM" id="SSF57196">
    <property type="entry name" value="EGF/Laminin"/>
    <property type="match status" value="1"/>
</dbReference>
<organism evidence="15 16">
    <name type="scientific">Helobdella robusta</name>
    <name type="common">Californian leech</name>
    <dbReference type="NCBI Taxonomy" id="6412"/>
    <lineage>
        <taxon>Eukaryota</taxon>
        <taxon>Metazoa</taxon>
        <taxon>Spiralia</taxon>
        <taxon>Lophotrochozoa</taxon>
        <taxon>Annelida</taxon>
        <taxon>Clitellata</taxon>
        <taxon>Hirudinea</taxon>
        <taxon>Rhynchobdellida</taxon>
        <taxon>Glossiphoniidae</taxon>
        <taxon>Helobdella</taxon>
    </lineage>
</organism>
<dbReference type="CDD" id="cd00054">
    <property type="entry name" value="EGF_CA"/>
    <property type="match status" value="1"/>
</dbReference>
<evidence type="ECO:0000256" key="1">
    <source>
        <dbReference type="ARBA" id="ARBA00004167"/>
    </source>
</evidence>
<dbReference type="Proteomes" id="UP000015101">
    <property type="component" value="Unassembled WGS sequence"/>
</dbReference>
<evidence type="ECO:0000256" key="10">
    <source>
        <dbReference type="RuleBase" id="RU004357"/>
    </source>
</evidence>
<reference evidence="15" key="3">
    <citation type="submission" date="2015-06" db="UniProtKB">
        <authorList>
            <consortium name="EnsemblMetazoa"/>
        </authorList>
    </citation>
    <scope>IDENTIFICATION</scope>
</reference>
<feature type="domain" description="EGF-like" evidence="13">
    <location>
        <begin position="205"/>
        <end position="241"/>
    </location>
</feature>
<dbReference type="GO" id="GO:0005509">
    <property type="term" value="F:calcium ion binding"/>
    <property type="evidence" value="ECO:0007669"/>
    <property type="project" value="InterPro"/>
</dbReference>
<protein>
    <recommendedName>
        <fullName evidence="17">Laminin G domain-containing protein</fullName>
    </recommendedName>
</protein>
<evidence type="ECO:0000313" key="15">
    <source>
        <dbReference type="EnsemblMetazoa" id="HelroP110688"/>
    </source>
</evidence>
<keyword evidence="8 9" id="KW-1015">Disulfide bond</keyword>
<dbReference type="GO" id="GO:0005886">
    <property type="term" value="C:plasma membrane"/>
    <property type="evidence" value="ECO:0007669"/>
    <property type="project" value="UniProtKB-SubCell"/>
</dbReference>
<keyword evidence="4" id="KW-0677">Repeat</keyword>
<evidence type="ECO:0000256" key="9">
    <source>
        <dbReference type="PROSITE-ProRule" id="PRU00076"/>
    </source>
</evidence>
<evidence type="ECO:0000313" key="14">
    <source>
        <dbReference type="EMBL" id="ESO07198.1"/>
    </source>
</evidence>
<dbReference type="PANTHER" id="PTHR24027:SF422">
    <property type="entry name" value="CADHERIN DOMAIN-CONTAINING PROTEIN"/>
    <property type="match status" value="1"/>
</dbReference>
<dbReference type="eggNOG" id="KOG3594">
    <property type="taxonomic scope" value="Eukaryota"/>
</dbReference>
<comment type="subcellular location">
    <subcellularLocation>
        <location evidence="1">Membrane</location>
        <topology evidence="1">Single-pass membrane protein</topology>
    </subcellularLocation>
</comment>
<dbReference type="InterPro" id="IPR000742">
    <property type="entry name" value="EGF"/>
</dbReference>
<proteinExistence type="predicted"/>
<dbReference type="CDD" id="cd00110">
    <property type="entry name" value="LamG"/>
    <property type="match status" value="1"/>
</dbReference>
<comment type="caution">
    <text evidence="9">Lacks conserved residue(s) required for the propagation of feature annotation.</text>
</comment>
<dbReference type="InterPro" id="IPR001791">
    <property type="entry name" value="Laminin_G"/>
</dbReference>
<dbReference type="PROSITE" id="PS50026">
    <property type="entry name" value="EGF_3"/>
    <property type="match status" value="1"/>
</dbReference>
<dbReference type="PROSITE" id="PS50025">
    <property type="entry name" value="LAM_G_DOMAIN"/>
    <property type="match status" value="1"/>
</dbReference>
<dbReference type="SMART" id="SM00181">
    <property type="entry name" value="EGF"/>
    <property type="match status" value="2"/>
</dbReference>
<dbReference type="InParanoid" id="T1EF43"/>
<keyword evidence="7 11" id="KW-0472">Membrane</keyword>
<dbReference type="EMBL" id="KB096222">
    <property type="protein sequence ID" value="ESO07198.1"/>
    <property type="molecule type" value="Genomic_DNA"/>
</dbReference>
<dbReference type="STRING" id="6412.T1EF43"/>
<comment type="function">
    <text evidence="10">Cadherins are calcium-dependent cell adhesion proteins.</text>
</comment>
<evidence type="ECO:0000256" key="8">
    <source>
        <dbReference type="ARBA" id="ARBA00023157"/>
    </source>
</evidence>
<evidence type="ECO:0000256" key="3">
    <source>
        <dbReference type="ARBA" id="ARBA00022729"/>
    </source>
</evidence>
<dbReference type="Pfam" id="PF01049">
    <property type="entry name" value="CADH_Y-type_LIR"/>
    <property type="match status" value="1"/>
</dbReference>
<evidence type="ECO:0000313" key="16">
    <source>
        <dbReference type="Proteomes" id="UP000015101"/>
    </source>
</evidence>
<dbReference type="InterPro" id="IPR013320">
    <property type="entry name" value="ConA-like_dom_sf"/>
</dbReference>
<sequence length="437" mass="48374">MLFKTRKSNGVLFMAKSFTGYERYLLRVRAGMLSFTYDLGSDDRDLTLSNIKVDDGVWHFVRIDRYGNVVELRLDSGDGMRYNSSTPASEHRYLKMSTANVLGDLSYNQYSKQTAVLDNLEKTCISDVRYSGHLLPLSNEENTESLVTMTMVGGSDVGCSITGVCVDGLNCPTDQICVDLWMKSECRCKQFWVANDPSHQNSICVAKSCSDSPCMNGGTCVMLDGKVACICSAEWGGLYCTDNGPKEEETKNNTERNFNLVAAIVVPIIVGLLLLLLLLFLIYWCCCRRKEDRLLYGEPDKEIRENVIAYDDEGAGEQDNYAFDLGKLQKSSTPLEVDTLKKTPNLETLPAYTTRGGDYPSIADFISDRLNTVDGDPDNTGDDSKVNFEFEGQGSDAGSLSSLASSEADRDIDFDWLERAGPHFARLADLYGDGGQV</sequence>
<evidence type="ECO:0000256" key="4">
    <source>
        <dbReference type="ARBA" id="ARBA00022737"/>
    </source>
</evidence>
<dbReference type="EMBL" id="AMQM01003577">
    <property type="status" value="NOT_ANNOTATED_CDS"/>
    <property type="molecule type" value="Genomic_DNA"/>
</dbReference>
<dbReference type="Gene3D" id="4.10.900.10">
    <property type="entry name" value="TCF3-CBD (Catenin binding domain)"/>
    <property type="match status" value="1"/>
</dbReference>
<dbReference type="EnsemblMetazoa" id="HelroT110688">
    <property type="protein sequence ID" value="HelroP110688"/>
    <property type="gene ID" value="HelroG110688"/>
</dbReference>
<keyword evidence="6 11" id="KW-1133">Transmembrane helix</keyword>
<dbReference type="SMART" id="SM00282">
    <property type="entry name" value="LamG"/>
    <property type="match status" value="1"/>
</dbReference>
<dbReference type="InterPro" id="IPR000233">
    <property type="entry name" value="Cadherin_Y-type_LIR"/>
</dbReference>
<dbReference type="PROSITE" id="PS00022">
    <property type="entry name" value="EGF_1"/>
    <property type="match status" value="1"/>
</dbReference>